<reference evidence="1" key="1">
    <citation type="journal article" date="2021" name="Proc. Natl. Acad. Sci. U.S.A.">
        <title>A Catalog of Tens of Thousands of Viruses from Human Metagenomes Reveals Hidden Associations with Chronic Diseases.</title>
        <authorList>
            <person name="Tisza M.J."/>
            <person name="Buck C.B."/>
        </authorList>
    </citation>
    <scope>NUCLEOTIDE SEQUENCE</scope>
    <source>
        <strain evidence="1">CtWhx86</strain>
    </source>
</reference>
<sequence length="46" mass="5160">MATSIVNSTLKTENLTFATEKEIEATKKSIKTNLEAMGFYADEEFI</sequence>
<name>A0A8S5QP40_9CAUD</name>
<protein>
    <submittedName>
        <fullName evidence="1">Uncharacterized protein</fullName>
    </submittedName>
</protein>
<accession>A0A8S5QP40</accession>
<dbReference type="EMBL" id="BK015702">
    <property type="protein sequence ID" value="DAE20832.1"/>
    <property type="molecule type" value="Genomic_DNA"/>
</dbReference>
<proteinExistence type="predicted"/>
<evidence type="ECO:0000313" key="1">
    <source>
        <dbReference type="EMBL" id="DAE20832.1"/>
    </source>
</evidence>
<organism evidence="1">
    <name type="scientific">Siphoviridae sp. ctWhx86</name>
    <dbReference type="NCBI Taxonomy" id="2826362"/>
    <lineage>
        <taxon>Viruses</taxon>
        <taxon>Duplodnaviria</taxon>
        <taxon>Heunggongvirae</taxon>
        <taxon>Uroviricota</taxon>
        <taxon>Caudoviricetes</taxon>
    </lineage>
</organism>